<dbReference type="GO" id="GO:0006270">
    <property type="term" value="P:DNA replication initiation"/>
    <property type="evidence" value="ECO:0007669"/>
    <property type="project" value="TreeGrafter"/>
</dbReference>
<evidence type="ECO:0000256" key="1">
    <source>
        <dbReference type="ARBA" id="ARBA00022515"/>
    </source>
</evidence>
<dbReference type="InterPro" id="IPR042115">
    <property type="entry name" value="PriA_3primeBD_sf"/>
</dbReference>
<keyword evidence="6 12" id="KW-0347">Helicase</keyword>
<keyword evidence="1 12" id="KW-0639">Primosome</keyword>
<dbReference type="InterPro" id="IPR001650">
    <property type="entry name" value="Helicase_C-like"/>
</dbReference>
<dbReference type="CDD" id="cd18804">
    <property type="entry name" value="SF2_C_priA"/>
    <property type="match status" value="1"/>
</dbReference>
<dbReference type="GO" id="GO:0006310">
    <property type="term" value="P:DNA recombination"/>
    <property type="evidence" value="ECO:0007669"/>
    <property type="project" value="InterPro"/>
</dbReference>
<accession>A0A7Z7LG65</accession>
<evidence type="ECO:0000256" key="6">
    <source>
        <dbReference type="ARBA" id="ARBA00022806"/>
    </source>
</evidence>
<comment type="catalytic activity">
    <reaction evidence="12">
        <text>Couples ATP hydrolysis with the unwinding of duplex DNA by translocating in the 3'-5' direction.</text>
        <dbReference type="EC" id="5.6.2.4"/>
    </reaction>
</comment>
<dbReference type="FunFam" id="3.40.50.300:FF:000489">
    <property type="entry name" value="Primosome assembly protein PriA"/>
    <property type="match status" value="1"/>
</dbReference>
<comment type="cofactor">
    <cofactor evidence="12">
        <name>Zn(2+)</name>
        <dbReference type="ChEBI" id="CHEBI:29105"/>
    </cofactor>
    <text evidence="12">Binds 2 zinc ions per subunit.</text>
</comment>
<feature type="binding site" evidence="12">
    <location>
        <position position="475"/>
    </location>
    <ligand>
        <name>Zn(2+)</name>
        <dbReference type="ChEBI" id="CHEBI:29105"/>
        <label>1</label>
    </ligand>
</feature>
<dbReference type="EMBL" id="LS974202">
    <property type="protein sequence ID" value="SSC13331.1"/>
    <property type="molecule type" value="Genomic_DNA"/>
</dbReference>
<protein>
    <recommendedName>
        <fullName evidence="12">Replication restart protein PriA</fullName>
    </recommendedName>
    <alternativeName>
        <fullName evidence="12">ATP-dependent DNA helicase PriA</fullName>
        <ecNumber evidence="12">5.6.2.4</ecNumber>
    </alternativeName>
    <alternativeName>
        <fullName evidence="12">DNA 3'-5' helicase PriA</fullName>
    </alternativeName>
</protein>
<feature type="binding site" evidence="12">
    <location>
        <position position="481"/>
    </location>
    <ligand>
        <name>Zn(2+)</name>
        <dbReference type="ChEBI" id="CHEBI:29105"/>
        <label>2</label>
    </ligand>
</feature>
<feature type="binding site" evidence="12">
    <location>
        <position position="515"/>
    </location>
    <ligand>
        <name>Zn(2+)</name>
        <dbReference type="ChEBI" id="CHEBI:29105"/>
        <label>1</label>
    </ligand>
</feature>
<dbReference type="Pfam" id="PF00271">
    <property type="entry name" value="Helicase_C"/>
    <property type="match status" value="1"/>
</dbReference>
<dbReference type="InterPro" id="IPR041222">
    <property type="entry name" value="PriA_3primeBD"/>
</dbReference>
<dbReference type="InterPro" id="IPR027417">
    <property type="entry name" value="P-loop_NTPase"/>
</dbReference>
<keyword evidence="7 12" id="KW-0862">Zinc</keyword>
<reference evidence="15 16" key="1">
    <citation type="submission" date="2017-01" db="EMBL/GenBank/DDBJ databases">
        <authorList>
            <person name="Erauso G."/>
        </authorList>
    </citation>
    <scope>NUCLEOTIDE SEQUENCE [LARGE SCALE GENOMIC DNA]</scope>
    <source>
        <strain evidence="15">MESINF1</strain>
    </source>
</reference>
<dbReference type="SMART" id="SM00490">
    <property type="entry name" value="HELICc"/>
    <property type="match status" value="1"/>
</dbReference>
<dbReference type="InterPro" id="IPR041236">
    <property type="entry name" value="PriA_C"/>
</dbReference>
<evidence type="ECO:0000313" key="15">
    <source>
        <dbReference type="EMBL" id="SSC13331.1"/>
    </source>
</evidence>
<sequence>MLVQVAISNSPLFETYTYNSDLPLSPGERVEVNFAGRNTIGYVVSLEEKKGPYKIKNITKKIDLEPFLGVSDLELAMYTSKEFVAPPGKVFDLFFPPGKLLQVSDYVVAISGDVGLELPMSKDSFLKKFGSEKLRELLGSRDVKIMHSFDRKVSGKRRIKKVSLNRRLIDLREELNPVWQSIVDYLLSVSSEEISVLEKKLGLNSRSPIETLVRKGVLSVEEVEEDDSQWVIPSVIDLTQDQKKVSRALLNKKNGVSLLYGLTGTGKTEVYFNIMEYWLNRGKQVLLMVPEVSLTPQLLARVRGAFPGRVIRQYHSYMTAGQRQRIWLDATEGNVDILVGTRSSLWVPMKKTGLIIIDEEHDASFYQQSVPFYDGVEVAMKKGKLLDIPVILGSATPRVTHFYAASTGRMDLLELRNRPVGSFPAIEIIDMKEEKNPIISARALKEIEYTLSQGKQVFVFVHRKGFSNYVVCHACGQTVTCPHCSVSLTYHKIDNALKCHYCGYRQHVPRSCPSCGSMTLSARGFGTERVENDLQKFFPSASIMRMDRETIDNPFAYEKALQEISKKKSQIIVGTKMITKGLDFPDVEMVLVIDADRLMSFPSYDSPETAFQYIAQVSGRSGRAGKGRAFIQSFNPGNRVISKAFERDYDSFFQQELDLRKELRYPPFVKIVEIVCIGDSEEESLDLGKKVVAELEKSKDAYLELFGPIVPLLSKIKSSYRTKIVLKLENDSPLDFLQPVIKKHSTGLQTIVNGIGGML</sequence>
<evidence type="ECO:0000256" key="3">
    <source>
        <dbReference type="ARBA" id="ARBA00022723"/>
    </source>
</evidence>
<dbReference type="Gene3D" id="3.40.50.300">
    <property type="entry name" value="P-loop containing nucleotide triphosphate hydrolases"/>
    <property type="match status" value="2"/>
</dbReference>
<dbReference type="Pfam" id="PF00270">
    <property type="entry name" value="DEAD"/>
    <property type="match status" value="1"/>
</dbReference>
<dbReference type="InterPro" id="IPR014001">
    <property type="entry name" value="Helicase_ATP-bd"/>
</dbReference>
<feature type="domain" description="Helicase ATP-binding" evidence="13">
    <location>
        <begin position="248"/>
        <end position="415"/>
    </location>
</feature>
<dbReference type="Pfam" id="PF18319">
    <property type="entry name" value="Zn_ribbon_PriA"/>
    <property type="match status" value="1"/>
</dbReference>
<evidence type="ECO:0000313" key="16">
    <source>
        <dbReference type="Proteomes" id="UP000250796"/>
    </source>
</evidence>
<comment type="subunit">
    <text evidence="12">Component of the replication restart primosome.</text>
</comment>
<feature type="binding site" evidence="12">
    <location>
        <position position="472"/>
    </location>
    <ligand>
        <name>Zn(2+)</name>
        <dbReference type="ChEBI" id="CHEBI:29105"/>
        <label>1</label>
    </ligand>
</feature>
<dbReference type="HAMAP" id="MF_00983">
    <property type="entry name" value="PriA"/>
    <property type="match status" value="1"/>
</dbReference>
<feature type="binding site" evidence="12">
    <location>
        <position position="512"/>
    </location>
    <ligand>
        <name>Zn(2+)</name>
        <dbReference type="ChEBI" id="CHEBI:29105"/>
        <label>1</label>
    </ligand>
</feature>
<dbReference type="GO" id="GO:0008270">
    <property type="term" value="F:zinc ion binding"/>
    <property type="evidence" value="ECO:0007669"/>
    <property type="project" value="UniProtKB-UniRule"/>
</dbReference>
<comment type="function">
    <text evidence="12">Initiates the restart of stalled replication forks, which reloads the replicative helicase on sites other than the origin of replication. Recognizes and binds to abandoned replication forks and remodels them to uncover a helicase loading site. Promotes assembly of the primosome at these replication forks.</text>
</comment>
<feature type="domain" description="Helicase C-terminal" evidence="14">
    <location>
        <begin position="453"/>
        <end position="660"/>
    </location>
</feature>
<gene>
    <name evidence="12" type="primary">priA</name>
    <name evidence="15" type="ORF">MESINF_1887</name>
</gene>
<dbReference type="NCBIfam" id="TIGR00595">
    <property type="entry name" value="priA"/>
    <property type="match status" value="1"/>
</dbReference>
<dbReference type="GO" id="GO:1990077">
    <property type="term" value="C:primosome complex"/>
    <property type="evidence" value="ECO:0007669"/>
    <property type="project" value="UniProtKB-UniRule"/>
</dbReference>
<dbReference type="Pfam" id="PF18074">
    <property type="entry name" value="PriA_C"/>
    <property type="match status" value="1"/>
</dbReference>
<evidence type="ECO:0000256" key="10">
    <source>
        <dbReference type="ARBA" id="ARBA00023235"/>
    </source>
</evidence>
<comment type="catalytic activity">
    <reaction evidence="11 12">
        <text>ATP + H2O = ADP + phosphate + H(+)</text>
        <dbReference type="Rhea" id="RHEA:13065"/>
        <dbReference type="ChEBI" id="CHEBI:15377"/>
        <dbReference type="ChEBI" id="CHEBI:15378"/>
        <dbReference type="ChEBI" id="CHEBI:30616"/>
        <dbReference type="ChEBI" id="CHEBI:43474"/>
        <dbReference type="ChEBI" id="CHEBI:456216"/>
        <dbReference type="EC" id="5.6.2.4"/>
    </reaction>
</comment>
<dbReference type="InterPro" id="IPR005259">
    <property type="entry name" value="PriA"/>
</dbReference>
<proteinExistence type="inferred from homology"/>
<feature type="binding site" evidence="12">
    <location>
        <position position="484"/>
    </location>
    <ligand>
        <name>Zn(2+)</name>
        <dbReference type="ChEBI" id="CHEBI:29105"/>
        <label>2</label>
    </ligand>
</feature>
<evidence type="ECO:0000259" key="14">
    <source>
        <dbReference type="PROSITE" id="PS51194"/>
    </source>
</evidence>
<keyword evidence="4 12" id="KW-0547">Nucleotide-binding</keyword>
<dbReference type="PANTHER" id="PTHR30580">
    <property type="entry name" value="PRIMOSOMAL PROTEIN N"/>
    <property type="match status" value="1"/>
</dbReference>
<dbReference type="GO" id="GO:0005524">
    <property type="term" value="F:ATP binding"/>
    <property type="evidence" value="ECO:0007669"/>
    <property type="project" value="UniProtKB-UniRule"/>
</dbReference>
<evidence type="ECO:0000256" key="12">
    <source>
        <dbReference type="HAMAP-Rule" id="MF_00983"/>
    </source>
</evidence>
<dbReference type="AlphaFoldDB" id="A0A7Z7LG65"/>
<keyword evidence="9 12" id="KW-0238">DNA-binding</keyword>
<dbReference type="EC" id="5.6.2.4" evidence="12"/>
<dbReference type="Proteomes" id="UP000250796">
    <property type="component" value="Chromosome MESINF"/>
</dbReference>
<evidence type="ECO:0000256" key="11">
    <source>
        <dbReference type="ARBA" id="ARBA00048988"/>
    </source>
</evidence>
<dbReference type="GO" id="GO:0016787">
    <property type="term" value="F:hydrolase activity"/>
    <property type="evidence" value="ECO:0007669"/>
    <property type="project" value="UniProtKB-KW"/>
</dbReference>
<keyword evidence="5 12" id="KW-0378">Hydrolase</keyword>
<dbReference type="PANTHER" id="PTHR30580:SF0">
    <property type="entry name" value="PRIMOSOMAL PROTEIN N"/>
    <property type="match status" value="1"/>
</dbReference>
<dbReference type="GO" id="GO:0043138">
    <property type="term" value="F:3'-5' DNA helicase activity"/>
    <property type="evidence" value="ECO:0007669"/>
    <property type="project" value="UniProtKB-EC"/>
</dbReference>
<organism evidence="15 16">
    <name type="scientific">Mesotoga infera</name>
    <dbReference type="NCBI Taxonomy" id="1236046"/>
    <lineage>
        <taxon>Bacteria</taxon>
        <taxon>Thermotogati</taxon>
        <taxon>Thermotogota</taxon>
        <taxon>Thermotogae</taxon>
        <taxon>Kosmotogales</taxon>
        <taxon>Kosmotogaceae</taxon>
        <taxon>Mesotoga</taxon>
    </lineage>
</organism>
<keyword evidence="2 12" id="KW-0235">DNA replication</keyword>
<feature type="binding site" evidence="12">
    <location>
        <position position="502"/>
    </location>
    <ligand>
        <name>Zn(2+)</name>
        <dbReference type="ChEBI" id="CHEBI:29105"/>
        <label>2</label>
    </ligand>
</feature>
<dbReference type="InterPro" id="IPR011545">
    <property type="entry name" value="DEAD/DEAH_box_helicase_dom"/>
</dbReference>
<evidence type="ECO:0000256" key="7">
    <source>
        <dbReference type="ARBA" id="ARBA00022833"/>
    </source>
</evidence>
<name>A0A7Z7LG65_9BACT</name>
<keyword evidence="3 12" id="KW-0479">Metal-binding</keyword>
<comment type="similarity">
    <text evidence="12">Belongs to the helicase family. PriA subfamily.</text>
</comment>
<dbReference type="SUPFAM" id="SSF52540">
    <property type="entry name" value="P-loop containing nucleoside triphosphate hydrolases"/>
    <property type="match status" value="2"/>
</dbReference>
<dbReference type="Gene3D" id="3.40.1440.60">
    <property type="entry name" value="PriA, 3(prime) DNA-binding domain"/>
    <property type="match status" value="1"/>
</dbReference>
<keyword evidence="16" id="KW-1185">Reference proteome</keyword>
<keyword evidence="8 12" id="KW-0067">ATP-binding</keyword>
<evidence type="ECO:0000256" key="4">
    <source>
        <dbReference type="ARBA" id="ARBA00022741"/>
    </source>
</evidence>
<dbReference type="GO" id="GO:0003677">
    <property type="term" value="F:DNA binding"/>
    <property type="evidence" value="ECO:0007669"/>
    <property type="project" value="UniProtKB-UniRule"/>
</dbReference>
<feature type="binding site" evidence="12">
    <location>
        <position position="499"/>
    </location>
    <ligand>
        <name>Zn(2+)</name>
        <dbReference type="ChEBI" id="CHEBI:29105"/>
        <label>2</label>
    </ligand>
</feature>
<evidence type="ECO:0000256" key="8">
    <source>
        <dbReference type="ARBA" id="ARBA00022840"/>
    </source>
</evidence>
<dbReference type="PROSITE" id="PS51192">
    <property type="entry name" value="HELICASE_ATP_BIND_1"/>
    <property type="match status" value="1"/>
</dbReference>
<dbReference type="Pfam" id="PF17764">
    <property type="entry name" value="PriA_3primeBD"/>
    <property type="match status" value="1"/>
</dbReference>
<evidence type="ECO:0000259" key="13">
    <source>
        <dbReference type="PROSITE" id="PS51192"/>
    </source>
</evidence>
<dbReference type="GO" id="GO:0006302">
    <property type="term" value="P:double-strand break repair"/>
    <property type="evidence" value="ECO:0007669"/>
    <property type="project" value="InterPro"/>
</dbReference>
<dbReference type="SMART" id="SM00487">
    <property type="entry name" value="DEXDc"/>
    <property type="match status" value="1"/>
</dbReference>
<keyword evidence="10 12" id="KW-0413">Isomerase</keyword>
<dbReference type="KEGG" id="minf:MESINF_1887"/>
<dbReference type="RefSeq" id="WP_169699491.1">
    <property type="nucleotide sequence ID" value="NZ_LS974202.1"/>
</dbReference>
<dbReference type="GO" id="GO:0006269">
    <property type="term" value="P:DNA replication, synthesis of primer"/>
    <property type="evidence" value="ECO:0007669"/>
    <property type="project" value="UniProtKB-KW"/>
</dbReference>
<evidence type="ECO:0000256" key="9">
    <source>
        <dbReference type="ARBA" id="ARBA00023125"/>
    </source>
</evidence>
<evidence type="ECO:0000256" key="5">
    <source>
        <dbReference type="ARBA" id="ARBA00022801"/>
    </source>
</evidence>
<evidence type="ECO:0000256" key="2">
    <source>
        <dbReference type="ARBA" id="ARBA00022705"/>
    </source>
</evidence>
<dbReference type="InterPro" id="IPR040498">
    <property type="entry name" value="PriA_CRR"/>
</dbReference>
<dbReference type="PROSITE" id="PS51194">
    <property type="entry name" value="HELICASE_CTER"/>
    <property type="match status" value="1"/>
</dbReference>